<dbReference type="GO" id="GO:0004888">
    <property type="term" value="F:transmembrane signaling receptor activity"/>
    <property type="evidence" value="ECO:0007669"/>
    <property type="project" value="TreeGrafter"/>
</dbReference>
<keyword evidence="1" id="KW-0732">Signal</keyword>
<dbReference type="GeneTree" id="ENSGT00940000163711"/>
<dbReference type="Pfam" id="PF13927">
    <property type="entry name" value="Ig_3"/>
    <property type="match status" value="1"/>
</dbReference>
<dbReference type="Proteomes" id="UP000314980">
    <property type="component" value="Unassembled WGS sequence"/>
</dbReference>
<evidence type="ECO:0000313" key="4">
    <source>
        <dbReference type="Ensembl" id="ENSLCAP00010027553.1"/>
    </source>
</evidence>
<sequence length="190" mass="20856">MFYKENLSSPSSVSPAATLRVLPNRSQFFMYESVSLSCEHQGNSSEWRVKRNTSTGINEDCPTSWGTRHETHCSTDVYPMETGVYWCESEAGECSSTINITVTGGSVILESPVLPVMEGDNVTLSCTYVTNSFSNITSYFYKDELFIGSSSTGNLTIHSVSKSDEGFYKCKISGGEQSPDSWLTVRGGIL</sequence>
<dbReference type="AlphaFoldDB" id="A0A4W6DPZ6"/>
<dbReference type="GO" id="GO:0006955">
    <property type="term" value="P:immune response"/>
    <property type="evidence" value="ECO:0007669"/>
    <property type="project" value="TreeGrafter"/>
</dbReference>
<dbReference type="SUPFAM" id="SSF48726">
    <property type="entry name" value="Immunoglobulin"/>
    <property type="match status" value="1"/>
</dbReference>
<reference evidence="4" key="2">
    <citation type="submission" date="2025-08" db="UniProtKB">
        <authorList>
            <consortium name="Ensembl"/>
        </authorList>
    </citation>
    <scope>IDENTIFICATION</scope>
</reference>
<organism evidence="4 5">
    <name type="scientific">Lates calcarifer</name>
    <name type="common">Barramundi</name>
    <name type="synonym">Holocentrus calcarifer</name>
    <dbReference type="NCBI Taxonomy" id="8187"/>
    <lineage>
        <taxon>Eukaryota</taxon>
        <taxon>Metazoa</taxon>
        <taxon>Chordata</taxon>
        <taxon>Craniata</taxon>
        <taxon>Vertebrata</taxon>
        <taxon>Euteleostomi</taxon>
        <taxon>Actinopterygii</taxon>
        <taxon>Neopterygii</taxon>
        <taxon>Teleostei</taxon>
        <taxon>Neoteleostei</taxon>
        <taxon>Acanthomorphata</taxon>
        <taxon>Carangaria</taxon>
        <taxon>Carangaria incertae sedis</taxon>
        <taxon>Centropomidae</taxon>
        <taxon>Lates</taxon>
    </lineage>
</organism>
<evidence type="ECO:0000256" key="1">
    <source>
        <dbReference type="ARBA" id="ARBA00022729"/>
    </source>
</evidence>
<evidence type="ECO:0000313" key="5">
    <source>
        <dbReference type="Proteomes" id="UP000314980"/>
    </source>
</evidence>
<evidence type="ECO:0000256" key="2">
    <source>
        <dbReference type="ARBA" id="ARBA00023157"/>
    </source>
</evidence>
<dbReference type="PANTHER" id="PTHR11481:SF64">
    <property type="entry name" value="FC RECEPTOR-LIKE PROTEIN 4"/>
    <property type="match status" value="1"/>
</dbReference>
<protein>
    <recommendedName>
        <fullName evidence="3">Ig-like domain-containing protein</fullName>
    </recommendedName>
</protein>
<accession>A0A4W6DPZ6</accession>
<dbReference type="InterPro" id="IPR007110">
    <property type="entry name" value="Ig-like_dom"/>
</dbReference>
<reference evidence="4" key="3">
    <citation type="submission" date="2025-09" db="UniProtKB">
        <authorList>
            <consortium name="Ensembl"/>
        </authorList>
    </citation>
    <scope>IDENTIFICATION</scope>
</reference>
<dbReference type="PROSITE" id="PS50835">
    <property type="entry name" value="IG_LIKE"/>
    <property type="match status" value="1"/>
</dbReference>
<dbReference type="SMART" id="SM00409">
    <property type="entry name" value="IG"/>
    <property type="match status" value="2"/>
</dbReference>
<dbReference type="Ensembl" id="ENSLCAT00010028153.1">
    <property type="protein sequence ID" value="ENSLCAP00010027553.1"/>
    <property type="gene ID" value="ENSLCAG00010012955.1"/>
</dbReference>
<dbReference type="InterPro" id="IPR036179">
    <property type="entry name" value="Ig-like_dom_sf"/>
</dbReference>
<feature type="domain" description="Ig-like" evidence="3">
    <location>
        <begin position="105"/>
        <end position="186"/>
    </location>
</feature>
<evidence type="ECO:0000259" key="3">
    <source>
        <dbReference type="PROSITE" id="PS50835"/>
    </source>
</evidence>
<keyword evidence="5" id="KW-1185">Reference proteome</keyword>
<dbReference type="InterPro" id="IPR050488">
    <property type="entry name" value="Ig_Fc_receptor"/>
</dbReference>
<dbReference type="Gene3D" id="2.60.40.10">
    <property type="entry name" value="Immunoglobulins"/>
    <property type="match status" value="2"/>
</dbReference>
<name>A0A4W6DPZ6_LATCA</name>
<dbReference type="InterPro" id="IPR013783">
    <property type="entry name" value="Ig-like_fold"/>
</dbReference>
<keyword evidence="2" id="KW-1015">Disulfide bond</keyword>
<dbReference type="GO" id="GO:0007166">
    <property type="term" value="P:cell surface receptor signaling pathway"/>
    <property type="evidence" value="ECO:0007669"/>
    <property type="project" value="TreeGrafter"/>
</dbReference>
<dbReference type="InterPro" id="IPR003599">
    <property type="entry name" value="Ig_sub"/>
</dbReference>
<proteinExistence type="predicted"/>
<reference evidence="5" key="1">
    <citation type="submission" date="2015-09" db="EMBL/GenBank/DDBJ databases">
        <authorList>
            <person name="Sai Rama Sridatta P."/>
        </authorList>
    </citation>
    <scope>NUCLEOTIDE SEQUENCE [LARGE SCALE GENOMIC DNA]</scope>
</reference>
<dbReference type="GO" id="GO:0009897">
    <property type="term" value="C:external side of plasma membrane"/>
    <property type="evidence" value="ECO:0007669"/>
    <property type="project" value="TreeGrafter"/>
</dbReference>
<dbReference type="InParanoid" id="A0A4W6DPZ6"/>
<dbReference type="PANTHER" id="PTHR11481">
    <property type="entry name" value="IMMUNOGLOBULIN FC RECEPTOR"/>
    <property type="match status" value="1"/>
</dbReference>